<dbReference type="Pfam" id="PF00144">
    <property type="entry name" value="Beta-lactamase"/>
    <property type="match status" value="1"/>
</dbReference>
<dbReference type="EMBL" id="BAABGY010000018">
    <property type="protein sequence ID" value="GAA4344166.1"/>
    <property type="molecule type" value="Genomic_DNA"/>
</dbReference>
<sequence>MRYLLLFLLLLSCPSFAQNATYAEVVQRFAASRHFQGVVLVATGGRIEHLQSVSPSDPARGPSLRADTRFPIASITKTFTAILILQLAEEGRLRLDAPLAEYLPAYRRPGTNAITLRHLLTYSSGIPATAAMESMEPYRLPLSPDSFLARYGSGAPEFTPGTKSVYSNVDYILLGRVAEAVTGKPYAELVAERILRPVGMHHTGMLHPATLPPGLAWGYSYTDSTKTFSADAPYAAENYFSAGALYSTAEDLYKLDRALFAGWLLKATSVAEMIRPNAALGNAGLGFWHSSGWGAIGEPYVYRPGGIGGNTANWIHLIDSDRCFIVLSNTNATNLFELSQELYKASGK</sequence>
<gene>
    <name evidence="5" type="ORF">GCM10023184_45120</name>
</gene>
<dbReference type="Gene3D" id="3.40.710.10">
    <property type="entry name" value="DD-peptidase/beta-lactamase superfamily"/>
    <property type="match status" value="1"/>
</dbReference>
<keyword evidence="2" id="KW-0472">Membrane</keyword>
<keyword evidence="6" id="KW-1185">Reference proteome</keyword>
<feature type="domain" description="Beta-lactamase-related" evidence="4">
    <location>
        <begin position="24"/>
        <end position="337"/>
    </location>
</feature>
<dbReference type="InterPro" id="IPR001466">
    <property type="entry name" value="Beta-lactam-related"/>
</dbReference>
<evidence type="ECO:0000313" key="5">
    <source>
        <dbReference type="EMBL" id="GAA4344166.1"/>
    </source>
</evidence>
<reference evidence="6" key="1">
    <citation type="journal article" date="2019" name="Int. J. Syst. Evol. Microbiol.">
        <title>The Global Catalogue of Microorganisms (GCM) 10K type strain sequencing project: providing services to taxonomists for standard genome sequencing and annotation.</title>
        <authorList>
            <consortium name="The Broad Institute Genomics Platform"/>
            <consortium name="The Broad Institute Genome Sequencing Center for Infectious Disease"/>
            <person name="Wu L."/>
            <person name="Ma J."/>
        </authorList>
    </citation>
    <scope>NUCLEOTIDE SEQUENCE [LARGE SCALE GENOMIC DNA]</scope>
    <source>
        <strain evidence="6">JCM 17919</strain>
    </source>
</reference>
<accession>A0ABP8HTE2</accession>
<dbReference type="PANTHER" id="PTHR46825:SF11">
    <property type="entry name" value="PENICILLIN-BINDING PROTEIN 4"/>
    <property type="match status" value="1"/>
</dbReference>
<protein>
    <submittedName>
        <fullName evidence="5">Serine hydrolase domain-containing protein</fullName>
    </submittedName>
</protein>
<dbReference type="Proteomes" id="UP001501725">
    <property type="component" value="Unassembled WGS sequence"/>
</dbReference>
<dbReference type="PANTHER" id="PTHR46825">
    <property type="entry name" value="D-ALANYL-D-ALANINE-CARBOXYPEPTIDASE/ENDOPEPTIDASE AMPH"/>
    <property type="match status" value="1"/>
</dbReference>
<evidence type="ECO:0000256" key="1">
    <source>
        <dbReference type="ARBA" id="ARBA00004370"/>
    </source>
</evidence>
<keyword evidence="5" id="KW-0378">Hydrolase</keyword>
<feature type="signal peptide" evidence="3">
    <location>
        <begin position="1"/>
        <end position="17"/>
    </location>
</feature>
<proteinExistence type="predicted"/>
<feature type="chain" id="PRO_5047319591" evidence="3">
    <location>
        <begin position="18"/>
        <end position="348"/>
    </location>
</feature>
<organism evidence="5 6">
    <name type="scientific">Flaviaesturariibacter amylovorans</name>
    <dbReference type="NCBI Taxonomy" id="1084520"/>
    <lineage>
        <taxon>Bacteria</taxon>
        <taxon>Pseudomonadati</taxon>
        <taxon>Bacteroidota</taxon>
        <taxon>Chitinophagia</taxon>
        <taxon>Chitinophagales</taxon>
        <taxon>Chitinophagaceae</taxon>
        <taxon>Flaviaestuariibacter</taxon>
    </lineage>
</organism>
<dbReference type="SUPFAM" id="SSF56601">
    <property type="entry name" value="beta-lactamase/transpeptidase-like"/>
    <property type="match status" value="1"/>
</dbReference>
<dbReference type="InterPro" id="IPR012338">
    <property type="entry name" value="Beta-lactam/transpept-like"/>
</dbReference>
<dbReference type="GO" id="GO:0016787">
    <property type="term" value="F:hydrolase activity"/>
    <property type="evidence" value="ECO:0007669"/>
    <property type="project" value="UniProtKB-KW"/>
</dbReference>
<dbReference type="RefSeq" id="WP_345258279.1">
    <property type="nucleotide sequence ID" value="NZ_BAABGY010000018.1"/>
</dbReference>
<evidence type="ECO:0000256" key="3">
    <source>
        <dbReference type="SAM" id="SignalP"/>
    </source>
</evidence>
<name>A0ABP8HTE2_9BACT</name>
<evidence type="ECO:0000256" key="2">
    <source>
        <dbReference type="ARBA" id="ARBA00023136"/>
    </source>
</evidence>
<keyword evidence="3" id="KW-0732">Signal</keyword>
<dbReference type="InterPro" id="IPR050491">
    <property type="entry name" value="AmpC-like"/>
</dbReference>
<evidence type="ECO:0000313" key="6">
    <source>
        <dbReference type="Proteomes" id="UP001501725"/>
    </source>
</evidence>
<comment type="subcellular location">
    <subcellularLocation>
        <location evidence="1">Membrane</location>
    </subcellularLocation>
</comment>
<comment type="caution">
    <text evidence="5">The sequence shown here is derived from an EMBL/GenBank/DDBJ whole genome shotgun (WGS) entry which is preliminary data.</text>
</comment>
<evidence type="ECO:0000259" key="4">
    <source>
        <dbReference type="Pfam" id="PF00144"/>
    </source>
</evidence>